<dbReference type="AlphaFoldDB" id="A0A699JNW8"/>
<evidence type="ECO:0000313" key="1">
    <source>
        <dbReference type="EMBL" id="GFA49431.1"/>
    </source>
</evidence>
<name>A0A699JNW8_TANCI</name>
<sequence>MLVEAARTMLIFSKSPLFLWVEAIATACYTQNRSLIHTHYDKTPYELLIDHKLELKYLHIFGALCYLTNNFEDLGKLQSKEDIGIFTGYSPSNKASHAKPGSTLAKPPTKNDWDLLFQPMLDEYFKNPSVASNLISAATLPLPDTAGAFSSFISIDKNAPLQVLRQTMKQQTHQSFLQMLNQMTKLQSLIVTHLPIHFLLQTPAQLHHL</sequence>
<proteinExistence type="predicted"/>
<dbReference type="InterPro" id="IPR039537">
    <property type="entry name" value="Retrotran_Ty1/copia-like"/>
</dbReference>
<accession>A0A699JNW8</accession>
<dbReference type="PANTHER" id="PTHR42648">
    <property type="entry name" value="TRANSPOSASE, PUTATIVE-RELATED"/>
    <property type="match status" value="1"/>
</dbReference>
<gene>
    <name evidence="1" type="ORF">Tci_621403</name>
</gene>
<dbReference type="InterPro" id="IPR012337">
    <property type="entry name" value="RNaseH-like_sf"/>
</dbReference>
<protein>
    <submittedName>
        <fullName evidence="1">Retrovirus-related Pol polyprotein from transposon TNT 1-94</fullName>
    </submittedName>
</protein>
<comment type="caution">
    <text evidence="1">The sequence shown here is derived from an EMBL/GenBank/DDBJ whole genome shotgun (WGS) entry which is preliminary data.</text>
</comment>
<dbReference type="SUPFAM" id="SSF53098">
    <property type="entry name" value="Ribonuclease H-like"/>
    <property type="match status" value="1"/>
</dbReference>
<dbReference type="EMBL" id="BKCJ010433901">
    <property type="protein sequence ID" value="GFA49431.1"/>
    <property type="molecule type" value="Genomic_DNA"/>
</dbReference>
<reference evidence="1" key="1">
    <citation type="journal article" date="2019" name="Sci. Rep.">
        <title>Draft genome of Tanacetum cinerariifolium, the natural source of mosquito coil.</title>
        <authorList>
            <person name="Yamashiro T."/>
            <person name="Shiraishi A."/>
            <person name="Satake H."/>
            <person name="Nakayama K."/>
        </authorList>
    </citation>
    <scope>NUCLEOTIDE SEQUENCE</scope>
</reference>
<organism evidence="1">
    <name type="scientific">Tanacetum cinerariifolium</name>
    <name type="common">Dalmatian daisy</name>
    <name type="synonym">Chrysanthemum cinerariifolium</name>
    <dbReference type="NCBI Taxonomy" id="118510"/>
    <lineage>
        <taxon>Eukaryota</taxon>
        <taxon>Viridiplantae</taxon>
        <taxon>Streptophyta</taxon>
        <taxon>Embryophyta</taxon>
        <taxon>Tracheophyta</taxon>
        <taxon>Spermatophyta</taxon>
        <taxon>Magnoliopsida</taxon>
        <taxon>eudicotyledons</taxon>
        <taxon>Gunneridae</taxon>
        <taxon>Pentapetalae</taxon>
        <taxon>asterids</taxon>
        <taxon>campanulids</taxon>
        <taxon>Asterales</taxon>
        <taxon>Asteraceae</taxon>
        <taxon>Asteroideae</taxon>
        <taxon>Anthemideae</taxon>
        <taxon>Anthemidinae</taxon>
        <taxon>Tanacetum</taxon>
    </lineage>
</organism>
<dbReference type="PANTHER" id="PTHR42648:SF18">
    <property type="entry name" value="RETROTRANSPOSON, UNCLASSIFIED-LIKE PROTEIN"/>
    <property type="match status" value="1"/>
</dbReference>